<organism evidence="1 2">
    <name type="scientific">Mycena rosella</name>
    <name type="common">Pink bonnet</name>
    <name type="synonym">Agaricus rosellus</name>
    <dbReference type="NCBI Taxonomy" id="1033263"/>
    <lineage>
        <taxon>Eukaryota</taxon>
        <taxon>Fungi</taxon>
        <taxon>Dikarya</taxon>
        <taxon>Basidiomycota</taxon>
        <taxon>Agaricomycotina</taxon>
        <taxon>Agaricomycetes</taxon>
        <taxon>Agaricomycetidae</taxon>
        <taxon>Agaricales</taxon>
        <taxon>Marasmiineae</taxon>
        <taxon>Mycenaceae</taxon>
        <taxon>Mycena</taxon>
    </lineage>
</organism>
<sequence>MAVVVLPDSTPATESEASNLSWSLKTRAPAFASFQYGYLYGTQCHIRRFVPVPVDYSIEQLSSVNDLFTECWVPSSQGLNIRDISVGRLRVDAFPPGSTFKLQFAYTIFYVPQNPPPQGVQLNTCPQVLQANIPWYGNILVV</sequence>
<reference evidence="1" key="1">
    <citation type="submission" date="2023-03" db="EMBL/GenBank/DDBJ databases">
        <title>Massive genome expansion in bonnet fungi (Mycena s.s.) driven by repeated elements and novel gene families across ecological guilds.</title>
        <authorList>
            <consortium name="Lawrence Berkeley National Laboratory"/>
            <person name="Harder C.B."/>
            <person name="Miyauchi S."/>
            <person name="Viragh M."/>
            <person name="Kuo A."/>
            <person name="Thoen E."/>
            <person name="Andreopoulos B."/>
            <person name="Lu D."/>
            <person name="Skrede I."/>
            <person name="Drula E."/>
            <person name="Henrissat B."/>
            <person name="Morin E."/>
            <person name="Kohler A."/>
            <person name="Barry K."/>
            <person name="LaButti K."/>
            <person name="Morin E."/>
            <person name="Salamov A."/>
            <person name="Lipzen A."/>
            <person name="Mereny Z."/>
            <person name="Hegedus B."/>
            <person name="Baldrian P."/>
            <person name="Stursova M."/>
            <person name="Weitz H."/>
            <person name="Taylor A."/>
            <person name="Grigoriev I.V."/>
            <person name="Nagy L.G."/>
            <person name="Martin F."/>
            <person name="Kauserud H."/>
        </authorList>
    </citation>
    <scope>NUCLEOTIDE SEQUENCE</scope>
    <source>
        <strain evidence="1">CBHHK067</strain>
    </source>
</reference>
<proteinExistence type="predicted"/>
<name>A0AAD7GE68_MYCRO</name>
<dbReference type="Proteomes" id="UP001221757">
    <property type="component" value="Unassembled WGS sequence"/>
</dbReference>
<keyword evidence="2" id="KW-1185">Reference proteome</keyword>
<accession>A0AAD7GE68</accession>
<gene>
    <name evidence="1" type="ORF">B0H17DRAFT_1138667</name>
</gene>
<comment type="caution">
    <text evidence="1">The sequence shown here is derived from an EMBL/GenBank/DDBJ whole genome shotgun (WGS) entry which is preliminary data.</text>
</comment>
<evidence type="ECO:0000313" key="2">
    <source>
        <dbReference type="Proteomes" id="UP001221757"/>
    </source>
</evidence>
<protein>
    <submittedName>
        <fullName evidence="1">Uncharacterized protein</fullName>
    </submittedName>
</protein>
<dbReference type="AlphaFoldDB" id="A0AAD7GE68"/>
<evidence type="ECO:0000313" key="1">
    <source>
        <dbReference type="EMBL" id="KAJ7681097.1"/>
    </source>
</evidence>
<dbReference type="EMBL" id="JARKIE010000122">
    <property type="protein sequence ID" value="KAJ7681097.1"/>
    <property type="molecule type" value="Genomic_DNA"/>
</dbReference>